<dbReference type="AlphaFoldDB" id="A0A1B1U7K1"/>
<proteinExistence type="predicted"/>
<dbReference type="PANTHER" id="PTHR21485:SF6">
    <property type="entry name" value="N-ACYLNEURAMINATE CYTIDYLYLTRANSFERASE-RELATED"/>
    <property type="match status" value="1"/>
</dbReference>
<dbReference type="Gene3D" id="3.90.550.10">
    <property type="entry name" value="Spore Coat Polysaccharide Biosynthesis Protein SpsA, Chain A"/>
    <property type="match status" value="1"/>
</dbReference>
<dbReference type="PANTHER" id="PTHR21485">
    <property type="entry name" value="HAD SUPERFAMILY MEMBERS CMAS AND KDSC"/>
    <property type="match status" value="1"/>
</dbReference>
<dbReference type="EMBL" id="CP016503">
    <property type="protein sequence ID" value="ANV98763.1"/>
    <property type="molecule type" value="Genomic_DNA"/>
</dbReference>
<dbReference type="CDD" id="cd02513">
    <property type="entry name" value="CMP-NeuAc_Synthase"/>
    <property type="match status" value="1"/>
</dbReference>
<evidence type="ECO:0000313" key="1">
    <source>
        <dbReference type="EMBL" id="ANV98763.1"/>
    </source>
</evidence>
<dbReference type="RefSeq" id="WP_066341811.1">
    <property type="nucleotide sequence ID" value="NZ_CP016503.1"/>
</dbReference>
<dbReference type="STRING" id="222136.BBW65_04550"/>
<protein>
    <submittedName>
        <fullName evidence="1">Acylneuraminate cytidylyltransferase</fullName>
    </submittedName>
</protein>
<reference evidence="2" key="1">
    <citation type="submission" date="2016-07" db="EMBL/GenBank/DDBJ databases">
        <authorList>
            <person name="Florea S."/>
            <person name="Webb J.S."/>
            <person name="Jaromczyk J."/>
            <person name="Schardl C.L."/>
        </authorList>
    </citation>
    <scope>NUCLEOTIDE SEQUENCE [LARGE SCALE GENOMIC DNA]</scope>
    <source>
        <strain evidence="2">MIT 01-6242</strain>
    </source>
</reference>
<dbReference type="Pfam" id="PF02348">
    <property type="entry name" value="CTP_transf_3"/>
    <property type="match status" value="1"/>
</dbReference>
<name>A0A1B1U7K1_9HELI</name>
<dbReference type="GO" id="GO:0008781">
    <property type="term" value="F:N-acylneuraminate cytidylyltransferase activity"/>
    <property type="evidence" value="ECO:0007669"/>
    <property type="project" value="TreeGrafter"/>
</dbReference>
<dbReference type="SUPFAM" id="SSF53448">
    <property type="entry name" value="Nucleotide-diphospho-sugar transferases"/>
    <property type="match status" value="1"/>
</dbReference>
<dbReference type="InterPro" id="IPR003329">
    <property type="entry name" value="Cytidylyl_trans"/>
</dbReference>
<organism evidence="1 2">
    <name type="scientific">Helicobacter enhydrae</name>
    <dbReference type="NCBI Taxonomy" id="222136"/>
    <lineage>
        <taxon>Bacteria</taxon>
        <taxon>Pseudomonadati</taxon>
        <taxon>Campylobacterota</taxon>
        <taxon>Epsilonproteobacteria</taxon>
        <taxon>Campylobacterales</taxon>
        <taxon>Helicobacteraceae</taxon>
        <taxon>Helicobacter</taxon>
    </lineage>
</organism>
<keyword evidence="2" id="KW-1185">Reference proteome</keyword>
<dbReference type="Proteomes" id="UP000092884">
    <property type="component" value="Chromosome"/>
</dbReference>
<dbReference type="KEGG" id="het:BBW65_04550"/>
<sequence>MKVLALIPARSGSKGIKDKNITSFQGMPLMAHTIQSAIESGVCDEVFVCTDSQYYADIAKDYGASVPFLRSQESATDESRSIDCVLESLQRYKEMGKEFDVLVLLQPTSPLRNARHIQEAYRLFEQEGFRSLASVCRVREHPLFMRTLQNHRLEALLDMPSSVRRQDLQEVYRINGAIYINLVSMMTLQTSFNDNQIGYVMQEAESLDIDSEQDLMWGALCVTSQKQSGKM</sequence>
<keyword evidence="1" id="KW-0548">Nucleotidyltransferase</keyword>
<evidence type="ECO:0000313" key="2">
    <source>
        <dbReference type="Proteomes" id="UP000092884"/>
    </source>
</evidence>
<gene>
    <name evidence="1" type="ORF">BBW65_04550</name>
</gene>
<keyword evidence="1" id="KW-0808">Transferase</keyword>
<dbReference type="OrthoDB" id="9805604at2"/>
<dbReference type="InterPro" id="IPR029044">
    <property type="entry name" value="Nucleotide-diphossugar_trans"/>
</dbReference>
<dbReference type="InterPro" id="IPR050793">
    <property type="entry name" value="CMP-NeuNAc_synthase"/>
</dbReference>
<accession>A0A1B1U7K1</accession>